<protein>
    <submittedName>
        <fullName evidence="2">Uncharacterized protein</fullName>
    </submittedName>
</protein>
<feature type="compositionally biased region" description="Basic and acidic residues" evidence="1">
    <location>
        <begin position="21"/>
        <end position="30"/>
    </location>
</feature>
<gene>
    <name evidence="2" type="ORF">DEO72_LG2g1636</name>
</gene>
<feature type="compositionally biased region" description="Low complexity" evidence="1">
    <location>
        <begin position="1"/>
        <end position="17"/>
    </location>
</feature>
<dbReference type="Proteomes" id="UP000501690">
    <property type="component" value="Linkage Group LG2"/>
</dbReference>
<reference evidence="2 3" key="1">
    <citation type="submission" date="2019-04" db="EMBL/GenBank/DDBJ databases">
        <title>An improved genome assembly and genetic linkage map for asparagus bean, Vigna unguiculata ssp. sesquipedialis.</title>
        <authorList>
            <person name="Xia Q."/>
            <person name="Zhang R."/>
            <person name="Dong Y."/>
        </authorList>
    </citation>
    <scope>NUCLEOTIDE SEQUENCE [LARGE SCALE GENOMIC DNA]</scope>
    <source>
        <tissue evidence="2">Leaf</tissue>
    </source>
</reference>
<sequence length="218" mass="23231">MTTLHTAAAANLAGHRGAPPPEEKRSCNHHESAPCATFIFSAQPRARSRNLAPPSSPHLRSRTAPATSLRRSTTATATPSSSRVLHLCEHTAFAPPSAQLHATSMNTIAHHHGSSAAHTNNLREASPQLRRASDNHHCTCNASRVLPSSRNTTASSPEQPHVGAAAVTREGEECESETLICTATCQRLIGQSNWSTGQLWSTGQSQQSTLVKTANMVK</sequence>
<feature type="region of interest" description="Disordered" evidence="1">
    <location>
        <begin position="1"/>
        <end position="30"/>
    </location>
</feature>
<keyword evidence="3" id="KW-1185">Reference proteome</keyword>
<feature type="compositionally biased region" description="Polar residues" evidence="1">
    <location>
        <begin position="143"/>
        <end position="158"/>
    </location>
</feature>
<feature type="region of interest" description="Disordered" evidence="1">
    <location>
        <begin position="143"/>
        <end position="169"/>
    </location>
</feature>
<accession>A0A4D6L0C6</accession>
<feature type="compositionally biased region" description="Low complexity" evidence="1">
    <location>
        <begin position="62"/>
        <end position="83"/>
    </location>
</feature>
<organism evidence="2 3">
    <name type="scientific">Vigna unguiculata</name>
    <name type="common">Cowpea</name>
    <dbReference type="NCBI Taxonomy" id="3917"/>
    <lineage>
        <taxon>Eukaryota</taxon>
        <taxon>Viridiplantae</taxon>
        <taxon>Streptophyta</taxon>
        <taxon>Embryophyta</taxon>
        <taxon>Tracheophyta</taxon>
        <taxon>Spermatophyta</taxon>
        <taxon>Magnoliopsida</taxon>
        <taxon>eudicotyledons</taxon>
        <taxon>Gunneridae</taxon>
        <taxon>Pentapetalae</taxon>
        <taxon>rosids</taxon>
        <taxon>fabids</taxon>
        <taxon>Fabales</taxon>
        <taxon>Fabaceae</taxon>
        <taxon>Papilionoideae</taxon>
        <taxon>50 kb inversion clade</taxon>
        <taxon>NPAAA clade</taxon>
        <taxon>indigoferoid/millettioid clade</taxon>
        <taxon>Phaseoleae</taxon>
        <taxon>Vigna</taxon>
    </lineage>
</organism>
<evidence type="ECO:0000313" key="3">
    <source>
        <dbReference type="Proteomes" id="UP000501690"/>
    </source>
</evidence>
<dbReference type="AlphaFoldDB" id="A0A4D6L0C6"/>
<proteinExistence type="predicted"/>
<dbReference type="EMBL" id="CP039346">
    <property type="protein sequence ID" value="QCD81311.1"/>
    <property type="molecule type" value="Genomic_DNA"/>
</dbReference>
<name>A0A4D6L0C6_VIGUN</name>
<evidence type="ECO:0000313" key="2">
    <source>
        <dbReference type="EMBL" id="QCD81311.1"/>
    </source>
</evidence>
<feature type="region of interest" description="Disordered" evidence="1">
    <location>
        <begin position="44"/>
        <end position="83"/>
    </location>
</feature>
<evidence type="ECO:0000256" key="1">
    <source>
        <dbReference type="SAM" id="MobiDB-lite"/>
    </source>
</evidence>